<feature type="domain" description="FAD-binding PCMH-type" evidence="1">
    <location>
        <begin position="1"/>
        <end position="222"/>
    </location>
</feature>
<dbReference type="InterPro" id="IPR036318">
    <property type="entry name" value="FAD-bd_PCMH-like_sf"/>
</dbReference>
<dbReference type="InterPro" id="IPR051312">
    <property type="entry name" value="Diverse_Substr_Oxidored"/>
</dbReference>
<dbReference type="Gene3D" id="3.30.390.50">
    <property type="entry name" value="CO dehydrogenase flavoprotein, C-terminal domain"/>
    <property type="match status" value="1"/>
</dbReference>
<protein>
    <submittedName>
        <fullName evidence="2">Aldehyde oxidoreductase FAD-binding subunit PaoB</fullName>
    </submittedName>
</protein>
<dbReference type="InterPro" id="IPR005107">
    <property type="entry name" value="CO_DH_flav_C"/>
</dbReference>
<dbReference type="PANTHER" id="PTHR42659">
    <property type="entry name" value="XANTHINE DEHYDROGENASE SUBUNIT C-RELATED"/>
    <property type="match status" value="1"/>
</dbReference>
<accession>A0AA35QUB8</accession>
<gene>
    <name evidence="2" type="ORF">GBAR_LOCUS992</name>
</gene>
<dbReference type="SUPFAM" id="SSF56176">
    <property type="entry name" value="FAD-binding/transporter-associated domain-like"/>
    <property type="match status" value="1"/>
</dbReference>
<dbReference type="Proteomes" id="UP001174909">
    <property type="component" value="Unassembled WGS sequence"/>
</dbReference>
<name>A0AA35QUB8_GEOBA</name>
<evidence type="ECO:0000313" key="2">
    <source>
        <dbReference type="EMBL" id="CAI7992425.1"/>
    </source>
</evidence>
<organism evidence="2 3">
    <name type="scientific">Geodia barretti</name>
    <name type="common">Barrett's horny sponge</name>
    <dbReference type="NCBI Taxonomy" id="519541"/>
    <lineage>
        <taxon>Eukaryota</taxon>
        <taxon>Metazoa</taxon>
        <taxon>Porifera</taxon>
        <taxon>Demospongiae</taxon>
        <taxon>Heteroscleromorpha</taxon>
        <taxon>Tetractinellida</taxon>
        <taxon>Astrophorina</taxon>
        <taxon>Geodiidae</taxon>
        <taxon>Geodia</taxon>
    </lineage>
</organism>
<dbReference type="SUPFAM" id="SSF55447">
    <property type="entry name" value="CO dehydrogenase flavoprotein C-terminal domain-like"/>
    <property type="match status" value="1"/>
</dbReference>
<dbReference type="GO" id="GO:0071949">
    <property type="term" value="F:FAD binding"/>
    <property type="evidence" value="ECO:0007669"/>
    <property type="project" value="InterPro"/>
</dbReference>
<dbReference type="InterPro" id="IPR002346">
    <property type="entry name" value="Mopterin_DH_FAD-bd"/>
</dbReference>
<dbReference type="InterPro" id="IPR036683">
    <property type="entry name" value="CO_DH_flav_C_dom_sf"/>
</dbReference>
<dbReference type="Pfam" id="PF03450">
    <property type="entry name" value="CO_deh_flav_C"/>
    <property type="match status" value="1"/>
</dbReference>
<dbReference type="Pfam" id="PF00941">
    <property type="entry name" value="FAD_binding_5"/>
    <property type="match status" value="1"/>
</dbReference>
<dbReference type="Gene3D" id="3.30.465.10">
    <property type="match status" value="2"/>
</dbReference>
<dbReference type="InterPro" id="IPR016167">
    <property type="entry name" value="FAD-bd_PCMH_sub1"/>
</dbReference>
<comment type="caution">
    <text evidence="2">The sequence shown here is derived from an EMBL/GenBank/DDBJ whole genome shotgun (WGS) entry which is preliminary data.</text>
</comment>
<keyword evidence="3" id="KW-1185">Reference proteome</keyword>
<evidence type="ECO:0000259" key="1">
    <source>
        <dbReference type="PROSITE" id="PS51387"/>
    </source>
</evidence>
<dbReference type="PROSITE" id="PS51387">
    <property type="entry name" value="FAD_PCMH"/>
    <property type="match status" value="1"/>
</dbReference>
<evidence type="ECO:0000313" key="3">
    <source>
        <dbReference type="Proteomes" id="UP001174909"/>
    </source>
</evidence>
<dbReference type="Gene3D" id="3.30.43.10">
    <property type="entry name" value="Uridine Diphospho-n-acetylenolpyruvylglucosamine Reductase, domain 2"/>
    <property type="match status" value="1"/>
</dbReference>
<dbReference type="PANTHER" id="PTHR42659:SF9">
    <property type="entry name" value="XANTHINE DEHYDROGENASE FAD-BINDING SUBUNIT XDHB-RELATED"/>
    <property type="match status" value="1"/>
</dbReference>
<dbReference type="InterPro" id="IPR016166">
    <property type="entry name" value="FAD-bd_PCMH"/>
</dbReference>
<dbReference type="GO" id="GO:0016491">
    <property type="term" value="F:oxidoreductase activity"/>
    <property type="evidence" value="ECO:0007669"/>
    <property type="project" value="InterPro"/>
</dbReference>
<reference evidence="2" key="1">
    <citation type="submission" date="2023-03" db="EMBL/GenBank/DDBJ databases">
        <authorList>
            <person name="Steffen K."/>
            <person name="Cardenas P."/>
        </authorList>
    </citation>
    <scope>NUCLEOTIDE SEQUENCE</scope>
</reference>
<sequence>MEKFSYVNATSLEQVTSLLSESGWGEVMLIAGGTDLLAELKEYIETPKTLINLKTLPGMDSIEADASGLKIGALATVADIAMHPTIRHHYTVLAQAAGSVATPQIRNVGTLGGNLCQRPRCWYYRDETTDCLKKGGDICYAVDGLSKYHAILGGDPVYIVHPSDLAPALIALGASVKIVGPNGEKNMSLEEFFTLPAANPFRENVLEPNEIVVEVSVPAAKPNTKSFYLKAREKGAPDFALSSVAGVFEMDGKTCKTASIVLGGVAPAPWRSKEAEAAVTGKMIDESVSQQAGADAVKDAQPLNDNAYKVTLTRNLVSRAAMMAAS</sequence>
<proteinExistence type="predicted"/>
<dbReference type="AlphaFoldDB" id="A0AA35QUB8"/>
<dbReference type="SMART" id="SM01092">
    <property type="entry name" value="CO_deh_flav_C"/>
    <property type="match status" value="1"/>
</dbReference>
<dbReference type="InterPro" id="IPR016169">
    <property type="entry name" value="FAD-bd_PCMH_sub2"/>
</dbReference>
<dbReference type="EMBL" id="CASHTH010000145">
    <property type="protein sequence ID" value="CAI7992425.1"/>
    <property type="molecule type" value="Genomic_DNA"/>
</dbReference>